<organism evidence="1 2">
    <name type="scientific">Desulfosporosinus orientis (strain ATCC 19365 / DSM 765 / NCIMB 8382 / VKM B-1628 / Singapore I)</name>
    <name type="common">Desulfotomaculum orientis</name>
    <dbReference type="NCBI Taxonomy" id="768706"/>
    <lineage>
        <taxon>Bacteria</taxon>
        <taxon>Bacillati</taxon>
        <taxon>Bacillota</taxon>
        <taxon>Clostridia</taxon>
        <taxon>Eubacteriales</taxon>
        <taxon>Desulfitobacteriaceae</taxon>
        <taxon>Desulfosporosinus</taxon>
    </lineage>
</organism>
<dbReference type="HOGENOM" id="CLU_3152057_0_0_9"/>
<proteinExistence type="predicted"/>
<keyword evidence="2" id="KW-1185">Reference proteome</keyword>
<reference evidence="2" key="1">
    <citation type="submission" date="2011-11" db="EMBL/GenBank/DDBJ databases">
        <title>Complete sequence of Desulfosporosinus orientis DSM 765.</title>
        <authorList>
            <person name="Lucas S."/>
            <person name="Han J."/>
            <person name="Lapidus A."/>
            <person name="Cheng J.-F."/>
            <person name="Goodwin L."/>
            <person name="Pitluck S."/>
            <person name="Peters L."/>
            <person name="Ovchinnikova G."/>
            <person name="Teshima H."/>
            <person name="Detter J.C."/>
            <person name="Han C."/>
            <person name="Tapia R."/>
            <person name="Land M."/>
            <person name="Hauser L."/>
            <person name="Kyrpides N."/>
            <person name="Ivanova N."/>
            <person name="Pagani I."/>
            <person name="Pester M."/>
            <person name="Spring S."/>
            <person name="Ollivier B."/>
            <person name="Rattei T."/>
            <person name="Klenk H.-P."/>
            <person name="Wagner M."/>
            <person name="Loy A."/>
            <person name="Woyke T."/>
        </authorList>
    </citation>
    <scope>NUCLEOTIDE SEQUENCE [LARGE SCALE GENOMIC DNA]</scope>
    <source>
        <strain evidence="2">ATCC 19365 / DSM 765 / NCIMB 8382 / VKM B-1628</strain>
    </source>
</reference>
<sequence length="48" mass="5595">MKEPGKLTIKVKRKKGGGIKKITTFGKFECRTTRELNYLSRVLKNLFH</sequence>
<dbReference type="AlphaFoldDB" id="G7W5H9"/>
<dbReference type="KEGG" id="dor:Desor_0950"/>
<evidence type="ECO:0000313" key="2">
    <source>
        <dbReference type="Proteomes" id="UP000006346"/>
    </source>
</evidence>
<name>G7W5H9_DESOD</name>
<dbReference type="Proteomes" id="UP000006346">
    <property type="component" value="Chromosome"/>
</dbReference>
<accession>G7W5H9</accession>
<protein>
    <submittedName>
        <fullName evidence="1">Uncharacterized protein</fullName>
    </submittedName>
</protein>
<evidence type="ECO:0000313" key="1">
    <source>
        <dbReference type="EMBL" id="AET66626.1"/>
    </source>
</evidence>
<gene>
    <name evidence="1" type="ordered locus">Desor_0950</name>
</gene>
<dbReference type="PATRIC" id="fig|768706.3.peg.918"/>
<reference evidence="1 2" key="2">
    <citation type="journal article" date="2012" name="J. Bacteriol.">
        <title>Complete genome sequences of Desulfosporosinus orientis DSM765T, Desulfosporosinus youngiae DSM17734T, Desulfosporosinus meridiei DSM13257T, and Desulfosporosinus acidiphilus DSM22704T.</title>
        <authorList>
            <person name="Pester M."/>
            <person name="Brambilla E."/>
            <person name="Alazard D."/>
            <person name="Rattei T."/>
            <person name="Weinmaier T."/>
            <person name="Han J."/>
            <person name="Lucas S."/>
            <person name="Lapidus A."/>
            <person name="Cheng J.F."/>
            <person name="Goodwin L."/>
            <person name="Pitluck S."/>
            <person name="Peters L."/>
            <person name="Ovchinnikova G."/>
            <person name="Teshima H."/>
            <person name="Detter J.C."/>
            <person name="Han C.S."/>
            <person name="Tapia R."/>
            <person name="Land M.L."/>
            <person name="Hauser L."/>
            <person name="Kyrpides N.C."/>
            <person name="Ivanova N.N."/>
            <person name="Pagani I."/>
            <person name="Huntmann M."/>
            <person name="Wei C.L."/>
            <person name="Davenport K.W."/>
            <person name="Daligault H."/>
            <person name="Chain P.S."/>
            <person name="Chen A."/>
            <person name="Mavromatis K."/>
            <person name="Markowitz V."/>
            <person name="Szeto E."/>
            <person name="Mikhailova N."/>
            <person name="Pati A."/>
            <person name="Wagner M."/>
            <person name="Woyke T."/>
            <person name="Ollivier B."/>
            <person name="Klenk H.P."/>
            <person name="Spring S."/>
            <person name="Loy A."/>
        </authorList>
    </citation>
    <scope>NUCLEOTIDE SEQUENCE [LARGE SCALE GENOMIC DNA]</scope>
    <source>
        <strain evidence="2">ATCC 19365 / DSM 765 / NCIMB 8382 / VKM B-1628</strain>
    </source>
</reference>
<dbReference type="EMBL" id="CP003108">
    <property type="protein sequence ID" value="AET66626.1"/>
    <property type="molecule type" value="Genomic_DNA"/>
</dbReference>
<dbReference type="RefSeq" id="WP_014183448.1">
    <property type="nucleotide sequence ID" value="NC_016584.1"/>
</dbReference>